<evidence type="ECO:0000313" key="3">
    <source>
        <dbReference type="Proteomes" id="UP000053558"/>
    </source>
</evidence>
<dbReference type="Pfam" id="PF01636">
    <property type="entry name" value="APH"/>
    <property type="match status" value="1"/>
</dbReference>
<dbReference type="SUPFAM" id="SSF56112">
    <property type="entry name" value="Protein kinase-like (PK-like)"/>
    <property type="match status" value="1"/>
</dbReference>
<dbReference type="GeneID" id="19205983"/>
<sequence>MSSLLVPHELTKLEREAIVTHLKGLVDAGGEEMRSFDFNLPGRPPLFIKHSDDVLDEAGTQHFFYLLANSDESSPRVPRVFDAFYSEDGYCLVAMEKIAAPTLSDCGISEEEAVEHAASAVKWLLDQLPLVPHACFGRISSKPAPVWHQFFKEHQAPRAFADPDELAEYVTKASQLCRPNARPSSPVMKALLTSFKKSRCIYHSDIKKENFLFDSKQVCIVDFQHVGVLPEPFQTYAFFNINKAFAASVGRKLGYQPSVTVDAMVKISGVLQQCGGTASLRS</sequence>
<gene>
    <name evidence="2" type="ORF">CONPUDRAFT_168367</name>
</gene>
<name>A0A5M3MDU5_CONPW</name>
<dbReference type="InterPro" id="IPR011009">
    <property type="entry name" value="Kinase-like_dom_sf"/>
</dbReference>
<proteinExistence type="predicted"/>
<dbReference type="KEGG" id="cput:CONPUDRAFT_168367"/>
<reference evidence="3" key="1">
    <citation type="journal article" date="2012" name="Science">
        <title>The Paleozoic origin of enzymatic lignin decomposition reconstructed from 31 fungal genomes.</title>
        <authorList>
            <person name="Floudas D."/>
            <person name="Binder M."/>
            <person name="Riley R."/>
            <person name="Barry K."/>
            <person name="Blanchette R.A."/>
            <person name="Henrissat B."/>
            <person name="Martinez A.T."/>
            <person name="Otillar R."/>
            <person name="Spatafora J.W."/>
            <person name="Yadav J.S."/>
            <person name="Aerts A."/>
            <person name="Benoit I."/>
            <person name="Boyd A."/>
            <person name="Carlson A."/>
            <person name="Copeland A."/>
            <person name="Coutinho P.M."/>
            <person name="de Vries R.P."/>
            <person name="Ferreira P."/>
            <person name="Findley K."/>
            <person name="Foster B."/>
            <person name="Gaskell J."/>
            <person name="Glotzer D."/>
            <person name="Gorecki P."/>
            <person name="Heitman J."/>
            <person name="Hesse C."/>
            <person name="Hori C."/>
            <person name="Igarashi K."/>
            <person name="Jurgens J.A."/>
            <person name="Kallen N."/>
            <person name="Kersten P."/>
            <person name="Kohler A."/>
            <person name="Kuees U."/>
            <person name="Kumar T.K.A."/>
            <person name="Kuo A."/>
            <person name="LaButti K."/>
            <person name="Larrondo L.F."/>
            <person name="Lindquist E."/>
            <person name="Ling A."/>
            <person name="Lombard V."/>
            <person name="Lucas S."/>
            <person name="Lundell T."/>
            <person name="Martin R."/>
            <person name="McLaughlin D.J."/>
            <person name="Morgenstern I."/>
            <person name="Morin E."/>
            <person name="Murat C."/>
            <person name="Nagy L.G."/>
            <person name="Nolan M."/>
            <person name="Ohm R.A."/>
            <person name="Patyshakuliyeva A."/>
            <person name="Rokas A."/>
            <person name="Ruiz-Duenas F.J."/>
            <person name="Sabat G."/>
            <person name="Salamov A."/>
            <person name="Samejima M."/>
            <person name="Schmutz J."/>
            <person name="Slot J.C."/>
            <person name="St John F."/>
            <person name="Stenlid J."/>
            <person name="Sun H."/>
            <person name="Sun S."/>
            <person name="Syed K."/>
            <person name="Tsang A."/>
            <person name="Wiebenga A."/>
            <person name="Young D."/>
            <person name="Pisabarro A."/>
            <person name="Eastwood D.C."/>
            <person name="Martin F."/>
            <person name="Cullen D."/>
            <person name="Grigoriev I.V."/>
            <person name="Hibbett D.S."/>
        </authorList>
    </citation>
    <scope>NUCLEOTIDE SEQUENCE [LARGE SCALE GENOMIC DNA]</scope>
    <source>
        <strain evidence="3">RWD-64-598 SS2</strain>
    </source>
</reference>
<dbReference type="InterPro" id="IPR002575">
    <property type="entry name" value="Aminoglycoside_PTrfase"/>
</dbReference>
<protein>
    <recommendedName>
        <fullName evidence="1">Aminoglycoside phosphotransferase domain-containing protein</fullName>
    </recommendedName>
</protein>
<dbReference type="RefSeq" id="XP_007772813.1">
    <property type="nucleotide sequence ID" value="XM_007774623.1"/>
</dbReference>
<dbReference type="AlphaFoldDB" id="A0A5M3MDU5"/>
<organism evidence="2 3">
    <name type="scientific">Coniophora puteana (strain RWD-64-598)</name>
    <name type="common">Brown rot fungus</name>
    <dbReference type="NCBI Taxonomy" id="741705"/>
    <lineage>
        <taxon>Eukaryota</taxon>
        <taxon>Fungi</taxon>
        <taxon>Dikarya</taxon>
        <taxon>Basidiomycota</taxon>
        <taxon>Agaricomycotina</taxon>
        <taxon>Agaricomycetes</taxon>
        <taxon>Agaricomycetidae</taxon>
        <taxon>Boletales</taxon>
        <taxon>Coniophorineae</taxon>
        <taxon>Coniophoraceae</taxon>
        <taxon>Coniophora</taxon>
    </lineage>
</organism>
<dbReference type="OrthoDB" id="2618950at2759"/>
<evidence type="ECO:0000259" key="1">
    <source>
        <dbReference type="Pfam" id="PF01636"/>
    </source>
</evidence>
<keyword evidence="3" id="KW-1185">Reference proteome</keyword>
<dbReference type="EMBL" id="JH711584">
    <property type="protein sequence ID" value="EIW77442.1"/>
    <property type="molecule type" value="Genomic_DNA"/>
</dbReference>
<comment type="caution">
    <text evidence="2">The sequence shown here is derived from an EMBL/GenBank/DDBJ whole genome shotgun (WGS) entry which is preliminary data.</text>
</comment>
<evidence type="ECO:0000313" key="2">
    <source>
        <dbReference type="EMBL" id="EIW77442.1"/>
    </source>
</evidence>
<dbReference type="Proteomes" id="UP000053558">
    <property type="component" value="Unassembled WGS sequence"/>
</dbReference>
<accession>A0A5M3MDU5</accession>
<feature type="domain" description="Aminoglycoside phosphotransferase" evidence="1">
    <location>
        <begin position="45"/>
        <end position="228"/>
    </location>
</feature>